<accession>A0AAD7D8Y3</accession>
<organism evidence="1 2">
    <name type="scientific">Mycena rosella</name>
    <name type="common">Pink bonnet</name>
    <name type="synonym">Agaricus rosellus</name>
    <dbReference type="NCBI Taxonomy" id="1033263"/>
    <lineage>
        <taxon>Eukaryota</taxon>
        <taxon>Fungi</taxon>
        <taxon>Dikarya</taxon>
        <taxon>Basidiomycota</taxon>
        <taxon>Agaricomycotina</taxon>
        <taxon>Agaricomycetes</taxon>
        <taxon>Agaricomycetidae</taxon>
        <taxon>Agaricales</taxon>
        <taxon>Marasmiineae</taxon>
        <taxon>Mycenaceae</taxon>
        <taxon>Mycena</taxon>
    </lineage>
</organism>
<protein>
    <recommendedName>
        <fullName evidence="3">F-box domain-containing protein</fullName>
    </recommendedName>
</protein>
<dbReference type="AlphaFoldDB" id="A0AAD7D8Y3"/>
<dbReference type="Proteomes" id="UP001221757">
    <property type="component" value="Unassembled WGS sequence"/>
</dbReference>
<evidence type="ECO:0000313" key="2">
    <source>
        <dbReference type="Proteomes" id="UP001221757"/>
    </source>
</evidence>
<dbReference type="EMBL" id="JARKIE010000100">
    <property type="protein sequence ID" value="KAJ7686010.1"/>
    <property type="molecule type" value="Genomic_DNA"/>
</dbReference>
<proteinExistence type="predicted"/>
<gene>
    <name evidence="1" type="ORF">B0H17DRAFT_1332980</name>
</gene>
<evidence type="ECO:0008006" key="3">
    <source>
        <dbReference type="Google" id="ProtNLM"/>
    </source>
</evidence>
<sequence length="236" mass="26448">MERRMREVTQAHHIINHIRTASVSISEPGLDSSARATLVVESLRSFPQLETLKIFGSESLRRSTVQYRSRLLADAFEPYSFPFVTRIVLADGFYPILACFPGVRSLGFANVRISSLLAFAQDHCPSLEEIVYTGSSHRAIESIAVVYQDIQRLVLGPALLPLKFKVLRKLTNLCYLEFVHREADGFPTLSSSIKGAQKVLTASLNPAPKMIRIMTLEDQTNFVRAETVIHMPTQSQ</sequence>
<comment type="caution">
    <text evidence="1">The sequence shown here is derived from an EMBL/GenBank/DDBJ whole genome shotgun (WGS) entry which is preliminary data.</text>
</comment>
<evidence type="ECO:0000313" key="1">
    <source>
        <dbReference type="EMBL" id="KAJ7686010.1"/>
    </source>
</evidence>
<name>A0AAD7D8Y3_MYCRO</name>
<keyword evidence="2" id="KW-1185">Reference proteome</keyword>
<reference evidence="1" key="1">
    <citation type="submission" date="2023-03" db="EMBL/GenBank/DDBJ databases">
        <title>Massive genome expansion in bonnet fungi (Mycena s.s.) driven by repeated elements and novel gene families across ecological guilds.</title>
        <authorList>
            <consortium name="Lawrence Berkeley National Laboratory"/>
            <person name="Harder C.B."/>
            <person name="Miyauchi S."/>
            <person name="Viragh M."/>
            <person name="Kuo A."/>
            <person name="Thoen E."/>
            <person name="Andreopoulos B."/>
            <person name="Lu D."/>
            <person name="Skrede I."/>
            <person name="Drula E."/>
            <person name="Henrissat B."/>
            <person name="Morin E."/>
            <person name="Kohler A."/>
            <person name="Barry K."/>
            <person name="LaButti K."/>
            <person name="Morin E."/>
            <person name="Salamov A."/>
            <person name="Lipzen A."/>
            <person name="Mereny Z."/>
            <person name="Hegedus B."/>
            <person name="Baldrian P."/>
            <person name="Stursova M."/>
            <person name="Weitz H."/>
            <person name="Taylor A."/>
            <person name="Grigoriev I.V."/>
            <person name="Nagy L.G."/>
            <person name="Martin F."/>
            <person name="Kauserud H."/>
        </authorList>
    </citation>
    <scope>NUCLEOTIDE SEQUENCE</scope>
    <source>
        <strain evidence="1">CBHHK067</strain>
    </source>
</reference>